<dbReference type="RefSeq" id="XP_046008547.1">
    <property type="nucleotide sequence ID" value="XM_046159375.1"/>
</dbReference>
<comment type="cofactor">
    <cofactor evidence="4">
        <name>heme</name>
        <dbReference type="ChEBI" id="CHEBI:30413"/>
    </cofactor>
</comment>
<name>A0A9P9BLL1_9PEZI</name>
<gene>
    <name evidence="5" type="ORF">B0I36DRAFT_366897</name>
</gene>
<dbReference type="Gene3D" id="1.10.630.10">
    <property type="entry name" value="Cytochrome P450"/>
    <property type="match status" value="1"/>
</dbReference>
<dbReference type="PRINTS" id="PR00385">
    <property type="entry name" value="P450"/>
</dbReference>
<dbReference type="GO" id="GO:0005506">
    <property type="term" value="F:iron ion binding"/>
    <property type="evidence" value="ECO:0007669"/>
    <property type="project" value="InterPro"/>
</dbReference>
<protein>
    <submittedName>
        <fullName evidence="5">Pisatin demethylase</fullName>
    </submittedName>
</protein>
<organism evidence="5 6">
    <name type="scientific">Microdochium trichocladiopsis</name>
    <dbReference type="NCBI Taxonomy" id="1682393"/>
    <lineage>
        <taxon>Eukaryota</taxon>
        <taxon>Fungi</taxon>
        <taxon>Dikarya</taxon>
        <taxon>Ascomycota</taxon>
        <taxon>Pezizomycotina</taxon>
        <taxon>Sordariomycetes</taxon>
        <taxon>Xylariomycetidae</taxon>
        <taxon>Xylariales</taxon>
        <taxon>Microdochiaceae</taxon>
        <taxon>Microdochium</taxon>
    </lineage>
</organism>
<dbReference type="GeneID" id="70188921"/>
<dbReference type="InterPro" id="IPR036396">
    <property type="entry name" value="Cyt_P450_sf"/>
</dbReference>
<keyword evidence="3 4" id="KW-0408">Iron</keyword>
<dbReference type="OrthoDB" id="1470350at2759"/>
<dbReference type="SUPFAM" id="SSF48264">
    <property type="entry name" value="Cytochrome P450"/>
    <property type="match status" value="1"/>
</dbReference>
<feature type="binding site" description="axial binding residue" evidence="4">
    <location>
        <position position="463"/>
    </location>
    <ligand>
        <name>heme</name>
        <dbReference type="ChEBI" id="CHEBI:30413"/>
    </ligand>
    <ligandPart>
        <name>Fe</name>
        <dbReference type="ChEBI" id="CHEBI:18248"/>
    </ligandPart>
</feature>
<evidence type="ECO:0000313" key="6">
    <source>
        <dbReference type="Proteomes" id="UP000756346"/>
    </source>
</evidence>
<dbReference type="PANTHER" id="PTHR24305">
    <property type="entry name" value="CYTOCHROME P450"/>
    <property type="match status" value="1"/>
</dbReference>
<sequence length="519" mass="57859">MVSFASIDTAGLVRPLLLSLLPVAYLVKWVVEWRRLAHVPGPLWWSISPLPMLQANLGGYSHKSLSDLSRKYGPLVRIGPKAVLTTDFRHCQKMEAPRSPYRKGPWYGTFRFQKGVDHSFSMLDEDRHAALRTKIGPGYSASAMVEDAIDRQLARLFALLERRHVNHHGAETTKRVDLSVITQFLALDIVGDMTFGRPFGFLDDGEDLFDWIRWNEGFFPIASTCATFPVLGRLFQTWPFSEALPKPTDKSGLGCFIRAADETLDERFQPGAEPRRDMIDRFLRQGATRSEATSEALVQVVAGTDSVAVALRMALVYILTNPRVYNKLMAEIDASADADSDSDSSVSASSTAPTAIIRDAEAKKMPYLQAVIRESVRIFPSQTPLLNKTVPPGGDVVAGYELPAGTQVGMDGWGILRSKTHWGDDADVFRPERWLEAAAGDRARLDDMSACLEALFGYGRFKCLGRSVAFMQLSKALPELLRRYDFTILDPTRPVEKMHSAAFWMMAGLWVTLEPRGRV</sequence>
<dbReference type="CDD" id="cd11060">
    <property type="entry name" value="CYP57A1-like"/>
    <property type="match status" value="1"/>
</dbReference>
<dbReference type="EMBL" id="JAGTJQ010000009">
    <property type="protein sequence ID" value="KAH7024999.1"/>
    <property type="molecule type" value="Genomic_DNA"/>
</dbReference>
<dbReference type="InterPro" id="IPR001128">
    <property type="entry name" value="Cyt_P450"/>
</dbReference>
<dbReference type="Proteomes" id="UP000756346">
    <property type="component" value="Unassembled WGS sequence"/>
</dbReference>
<comment type="caution">
    <text evidence="5">The sequence shown here is derived from an EMBL/GenBank/DDBJ whole genome shotgun (WGS) entry which is preliminary data.</text>
</comment>
<dbReference type="InterPro" id="IPR002401">
    <property type="entry name" value="Cyt_P450_E_grp-I"/>
</dbReference>
<accession>A0A9P9BLL1</accession>
<evidence type="ECO:0000256" key="3">
    <source>
        <dbReference type="ARBA" id="ARBA00023004"/>
    </source>
</evidence>
<dbReference type="Pfam" id="PF00067">
    <property type="entry name" value="p450"/>
    <property type="match status" value="1"/>
</dbReference>
<evidence type="ECO:0000256" key="4">
    <source>
        <dbReference type="PIRSR" id="PIRSR602401-1"/>
    </source>
</evidence>
<dbReference type="InterPro" id="IPR050121">
    <property type="entry name" value="Cytochrome_P450_monoxygenase"/>
</dbReference>
<dbReference type="PRINTS" id="PR00463">
    <property type="entry name" value="EP450I"/>
</dbReference>
<dbReference type="GO" id="GO:0004497">
    <property type="term" value="F:monooxygenase activity"/>
    <property type="evidence" value="ECO:0007669"/>
    <property type="project" value="InterPro"/>
</dbReference>
<keyword evidence="6" id="KW-1185">Reference proteome</keyword>
<proteinExistence type="predicted"/>
<dbReference type="AlphaFoldDB" id="A0A9P9BLL1"/>
<reference evidence="5" key="1">
    <citation type="journal article" date="2021" name="Nat. Commun.">
        <title>Genetic determinants of endophytism in the Arabidopsis root mycobiome.</title>
        <authorList>
            <person name="Mesny F."/>
            <person name="Miyauchi S."/>
            <person name="Thiergart T."/>
            <person name="Pickel B."/>
            <person name="Atanasova L."/>
            <person name="Karlsson M."/>
            <person name="Huettel B."/>
            <person name="Barry K.W."/>
            <person name="Haridas S."/>
            <person name="Chen C."/>
            <person name="Bauer D."/>
            <person name="Andreopoulos W."/>
            <person name="Pangilinan J."/>
            <person name="LaButti K."/>
            <person name="Riley R."/>
            <person name="Lipzen A."/>
            <person name="Clum A."/>
            <person name="Drula E."/>
            <person name="Henrissat B."/>
            <person name="Kohler A."/>
            <person name="Grigoriev I.V."/>
            <person name="Martin F.M."/>
            <person name="Hacquard S."/>
        </authorList>
    </citation>
    <scope>NUCLEOTIDE SEQUENCE</scope>
    <source>
        <strain evidence="5">MPI-CAGE-CH-0230</strain>
    </source>
</reference>
<dbReference type="GO" id="GO:0016705">
    <property type="term" value="F:oxidoreductase activity, acting on paired donors, with incorporation or reduction of molecular oxygen"/>
    <property type="evidence" value="ECO:0007669"/>
    <property type="project" value="InterPro"/>
</dbReference>
<dbReference type="PANTHER" id="PTHR24305:SF168">
    <property type="entry name" value="P450, PUTATIVE (EUROFUNG)-RELATED"/>
    <property type="match status" value="1"/>
</dbReference>
<keyword evidence="2 4" id="KW-0479">Metal-binding</keyword>
<evidence type="ECO:0000313" key="5">
    <source>
        <dbReference type="EMBL" id="KAH7024999.1"/>
    </source>
</evidence>
<keyword evidence="1 4" id="KW-0349">Heme</keyword>
<evidence type="ECO:0000256" key="1">
    <source>
        <dbReference type="ARBA" id="ARBA00022617"/>
    </source>
</evidence>
<dbReference type="GO" id="GO:0020037">
    <property type="term" value="F:heme binding"/>
    <property type="evidence" value="ECO:0007669"/>
    <property type="project" value="InterPro"/>
</dbReference>
<evidence type="ECO:0000256" key="2">
    <source>
        <dbReference type="ARBA" id="ARBA00022723"/>
    </source>
</evidence>